<evidence type="ECO:0000256" key="6">
    <source>
        <dbReference type="ARBA" id="ARBA00023004"/>
    </source>
</evidence>
<keyword evidence="5" id="KW-0560">Oxidoreductase</keyword>
<evidence type="ECO:0000256" key="9">
    <source>
        <dbReference type="ARBA" id="ARBA00035392"/>
    </source>
</evidence>
<keyword evidence="6 10" id="KW-0408">Iron</keyword>
<name>A0AAD9MX42_9ANNE</name>
<dbReference type="InterPro" id="IPR004294">
    <property type="entry name" value="Carotenoid_Oase"/>
</dbReference>
<feature type="binding site" evidence="10">
    <location>
        <position position="740"/>
    </location>
    <ligand>
        <name>Fe cation</name>
        <dbReference type="ChEBI" id="CHEBI:24875"/>
        <note>catalytic</note>
    </ligand>
</feature>
<evidence type="ECO:0000256" key="7">
    <source>
        <dbReference type="ARBA" id="ARBA00023274"/>
    </source>
</evidence>
<dbReference type="GO" id="GO:0042574">
    <property type="term" value="P:retinal metabolic process"/>
    <property type="evidence" value="ECO:0007669"/>
    <property type="project" value="TreeGrafter"/>
</dbReference>
<reference evidence="12" key="1">
    <citation type="journal article" date="2023" name="Mol. Biol. Evol.">
        <title>Third-Generation Sequencing Reveals the Adaptive Role of the Epigenome in Three Deep-Sea Polychaetes.</title>
        <authorList>
            <person name="Perez M."/>
            <person name="Aroh O."/>
            <person name="Sun Y."/>
            <person name="Lan Y."/>
            <person name="Juniper S.K."/>
            <person name="Young C.R."/>
            <person name="Angers B."/>
            <person name="Qian P.Y."/>
        </authorList>
    </citation>
    <scope>NUCLEOTIDE SEQUENCE</scope>
    <source>
        <strain evidence="12">P08H-3</strain>
    </source>
</reference>
<feature type="binding site" evidence="10">
    <location>
        <position position="550"/>
    </location>
    <ligand>
        <name>Fe cation</name>
        <dbReference type="ChEBI" id="CHEBI:24875"/>
        <note>catalytic</note>
    </ligand>
</feature>
<proteinExistence type="inferred from homology"/>
<dbReference type="AlphaFoldDB" id="A0AAD9MX42"/>
<dbReference type="GO" id="GO:0016121">
    <property type="term" value="P:carotene catabolic process"/>
    <property type="evidence" value="ECO:0007669"/>
    <property type="project" value="TreeGrafter"/>
</dbReference>
<feature type="domain" description="Large ribosomal subunit protein eL20" evidence="11">
    <location>
        <begin position="20"/>
        <end position="141"/>
    </location>
</feature>
<dbReference type="InterPro" id="IPR023573">
    <property type="entry name" value="Ribosomal_eL20_dom"/>
</dbReference>
<dbReference type="PANTHER" id="PTHR10543">
    <property type="entry name" value="BETA-CAROTENE DIOXYGENASE"/>
    <property type="match status" value="1"/>
</dbReference>
<dbReference type="GO" id="GO:0003735">
    <property type="term" value="F:structural constituent of ribosome"/>
    <property type="evidence" value="ECO:0007669"/>
    <property type="project" value="InterPro"/>
</dbReference>
<dbReference type="Proteomes" id="UP001208570">
    <property type="component" value="Unassembled WGS sequence"/>
</dbReference>
<gene>
    <name evidence="12" type="ORF">LSH36_487g04033</name>
</gene>
<dbReference type="FunFam" id="3.10.20.10:FF:000001">
    <property type="entry name" value="60S ribosomal protein L18a"/>
    <property type="match status" value="1"/>
</dbReference>
<evidence type="ECO:0000259" key="11">
    <source>
        <dbReference type="Pfam" id="PF01775"/>
    </source>
</evidence>
<dbReference type="Pfam" id="PF03055">
    <property type="entry name" value="RPE65"/>
    <property type="match status" value="1"/>
</dbReference>
<evidence type="ECO:0000256" key="10">
    <source>
        <dbReference type="PIRSR" id="PIRSR604294-1"/>
    </source>
</evidence>
<comment type="cofactor">
    <cofactor evidence="10">
        <name>Fe(2+)</name>
        <dbReference type="ChEBI" id="CHEBI:29033"/>
    </cofactor>
    <text evidence="10">Binds 1 Fe(2+) ion per subunit.</text>
</comment>
<dbReference type="GO" id="GO:0010436">
    <property type="term" value="F:carotenoid dioxygenase activity"/>
    <property type="evidence" value="ECO:0007669"/>
    <property type="project" value="TreeGrafter"/>
</dbReference>
<evidence type="ECO:0000313" key="12">
    <source>
        <dbReference type="EMBL" id="KAK2148690.1"/>
    </source>
</evidence>
<keyword evidence="13" id="KW-1185">Reference proteome</keyword>
<evidence type="ECO:0000256" key="5">
    <source>
        <dbReference type="ARBA" id="ARBA00023002"/>
    </source>
</evidence>
<accession>A0AAD9MX42</accession>
<dbReference type="GO" id="GO:0003834">
    <property type="term" value="F:beta-carotene 15,15'-dioxygenase activity"/>
    <property type="evidence" value="ECO:0007669"/>
    <property type="project" value="TreeGrafter"/>
</dbReference>
<sequence length="746" mass="85393">MLTSKIYLSDIKFNIAFFQLKEYKVIGRMRPTEKDKKPPLYQMRIFAPDKPTAVSRYWYFSSQLKKMKKTRGEILLCQEIHEKRPTKIKNIGIWLRYDSRSGTHNMYKEYRDLSVAGAVTQCYRDMGARHRARTGSIQIIRCEVIPASKCRRPYIKQYHDSKIRFPLPHRVSKRLHHPRFTTEVERSVKLCLINVVHSVNIHLTGLTRDMVLAYHVHKNGHKTPIITKKRIGGSIAASFKEQFYLKRKLAMALKNKVASHYVGVSKEMARGLLPGWLKGTLYRNGIGKFRFGPDEAVHLFDGMAVLHQYNIKDGQVSYRNRLLDSDTYRRNKAANRIVVSEFGVVAHPDPCKSLFTRYFSYFFGFGKQTDNDCVNVMLLGDQLYALTETPRMNQIDPVTLDRVNKENLSKYVAVHLSTAHPLVEPDGTTYNIGTHASRHSSYKIIKIPPPQAGDNNPVRSAVLVGSIPCQWPLTPCYSHSFGMTPNYIIFVEQPMACNLFELATGHWTRKSLLDSLHYYDSYKTKLHVLDKSTGSLVDIQFVANAFCVFHHINAYEEDDQIVVDAAVYEDASIFKCFTLKNIRDNGPISQSRFKRFVLPLNAHEATTATALDDGTVYCVPECISDAYIELPRIHYEKYNGQKYRYVYGICTENIQFDKLVKLDILTKTKTLWGEDGYFAGEPVFVPDPEGTEEDDGIILSPMIRTKDDLQSFLLVLDAKTFTEIARAQVPADINIPMSFHGIFANI</sequence>
<comment type="similarity">
    <text evidence="1">Belongs to the carotenoid oxygenase family.</text>
</comment>
<dbReference type="PANTHER" id="PTHR10543:SF24">
    <property type="entry name" value="CAROTENOID ISOMEROOXYGENASE"/>
    <property type="match status" value="1"/>
</dbReference>
<protein>
    <recommendedName>
        <fullName evidence="8">Large ribosomal subunit protein eL20</fullName>
    </recommendedName>
    <alternativeName>
        <fullName evidence="9">60S ribosomal protein L18a</fullName>
    </alternativeName>
</protein>
<organism evidence="12 13">
    <name type="scientific">Paralvinella palmiformis</name>
    <dbReference type="NCBI Taxonomy" id="53620"/>
    <lineage>
        <taxon>Eukaryota</taxon>
        <taxon>Metazoa</taxon>
        <taxon>Spiralia</taxon>
        <taxon>Lophotrochozoa</taxon>
        <taxon>Annelida</taxon>
        <taxon>Polychaeta</taxon>
        <taxon>Sedentaria</taxon>
        <taxon>Canalipalpata</taxon>
        <taxon>Terebellida</taxon>
        <taxon>Terebelliformia</taxon>
        <taxon>Alvinellidae</taxon>
        <taxon>Paralvinella</taxon>
    </lineage>
</organism>
<comment type="similarity">
    <text evidence="2">Belongs to the eukaryotic ribosomal protein eL20 family.</text>
</comment>
<evidence type="ECO:0000313" key="13">
    <source>
        <dbReference type="Proteomes" id="UP001208570"/>
    </source>
</evidence>
<dbReference type="InterPro" id="IPR028877">
    <property type="entry name" value="Ribosomal_eL20"/>
</dbReference>
<dbReference type="EMBL" id="JAODUP010000487">
    <property type="protein sequence ID" value="KAK2148690.1"/>
    <property type="molecule type" value="Genomic_DNA"/>
</dbReference>
<evidence type="ECO:0000256" key="2">
    <source>
        <dbReference type="ARBA" id="ARBA00009362"/>
    </source>
</evidence>
<keyword evidence="4" id="KW-0689">Ribosomal protein</keyword>
<dbReference type="SUPFAM" id="SSF160374">
    <property type="entry name" value="RplX-like"/>
    <property type="match status" value="1"/>
</dbReference>
<keyword evidence="7" id="KW-0687">Ribonucleoprotein</keyword>
<feature type="binding site" evidence="10">
    <location>
        <position position="479"/>
    </location>
    <ligand>
        <name>Fe cation</name>
        <dbReference type="ChEBI" id="CHEBI:24875"/>
        <note>catalytic</note>
    </ligand>
</feature>
<dbReference type="Gene3D" id="3.10.20.10">
    <property type="match status" value="2"/>
</dbReference>
<dbReference type="GO" id="GO:0006412">
    <property type="term" value="P:translation"/>
    <property type="evidence" value="ECO:0007669"/>
    <property type="project" value="InterPro"/>
</dbReference>
<feature type="binding site" evidence="10">
    <location>
        <position position="420"/>
    </location>
    <ligand>
        <name>Fe cation</name>
        <dbReference type="ChEBI" id="CHEBI:24875"/>
        <note>catalytic</note>
    </ligand>
</feature>
<dbReference type="Pfam" id="PF01775">
    <property type="entry name" value="Ribosomal_L18A"/>
    <property type="match status" value="1"/>
</dbReference>
<dbReference type="GO" id="GO:0046872">
    <property type="term" value="F:metal ion binding"/>
    <property type="evidence" value="ECO:0007669"/>
    <property type="project" value="UniProtKB-KW"/>
</dbReference>
<dbReference type="GO" id="GO:0005840">
    <property type="term" value="C:ribosome"/>
    <property type="evidence" value="ECO:0007669"/>
    <property type="project" value="UniProtKB-KW"/>
</dbReference>
<evidence type="ECO:0000256" key="1">
    <source>
        <dbReference type="ARBA" id="ARBA00006787"/>
    </source>
</evidence>
<comment type="caution">
    <text evidence="12">The sequence shown here is derived from an EMBL/GenBank/DDBJ whole genome shotgun (WGS) entry which is preliminary data.</text>
</comment>
<dbReference type="HAMAP" id="MF_00273">
    <property type="entry name" value="Ribosomal_eL20"/>
    <property type="match status" value="1"/>
</dbReference>
<dbReference type="FunFam" id="3.10.20.10:FF:000002">
    <property type="entry name" value="60S ribosomal protein L18a"/>
    <property type="match status" value="1"/>
</dbReference>
<dbReference type="GO" id="GO:1990904">
    <property type="term" value="C:ribonucleoprotein complex"/>
    <property type="evidence" value="ECO:0007669"/>
    <property type="project" value="UniProtKB-KW"/>
</dbReference>
<keyword evidence="3 10" id="KW-0479">Metal-binding</keyword>
<evidence type="ECO:0000256" key="3">
    <source>
        <dbReference type="ARBA" id="ARBA00022723"/>
    </source>
</evidence>
<evidence type="ECO:0000256" key="4">
    <source>
        <dbReference type="ARBA" id="ARBA00022980"/>
    </source>
</evidence>
<evidence type="ECO:0000256" key="8">
    <source>
        <dbReference type="ARBA" id="ARBA00035220"/>
    </source>
</evidence>